<feature type="domain" description="MoeA C-terminal" evidence="1">
    <location>
        <begin position="26"/>
        <end position="96"/>
    </location>
</feature>
<dbReference type="EMBL" id="DQSV01000030">
    <property type="protein sequence ID" value="HIP16956.1"/>
    <property type="molecule type" value="Genomic_DNA"/>
</dbReference>
<dbReference type="GO" id="GO:0016740">
    <property type="term" value="F:transferase activity"/>
    <property type="evidence" value="ECO:0007669"/>
    <property type="project" value="UniProtKB-KW"/>
</dbReference>
<name>A0A833DR97_9EURY</name>
<dbReference type="GO" id="GO:0032324">
    <property type="term" value="P:molybdopterin cofactor biosynthetic process"/>
    <property type="evidence" value="ECO:0007669"/>
    <property type="project" value="InterPro"/>
</dbReference>
<dbReference type="Gene3D" id="2.40.340.10">
    <property type="entry name" value="MoeA, C-terminal, domain IV"/>
    <property type="match status" value="1"/>
</dbReference>
<comment type="caution">
    <text evidence="2">The sequence shown here is derived from an EMBL/GenBank/DDBJ whole genome shotgun (WGS) entry which is preliminary data.</text>
</comment>
<evidence type="ECO:0000259" key="1">
    <source>
        <dbReference type="Pfam" id="PF03454"/>
    </source>
</evidence>
<proteinExistence type="predicted"/>
<protein>
    <submittedName>
        <fullName evidence="2">Molybdopterin molybdenumtransferase MoeA</fullName>
    </submittedName>
</protein>
<feature type="non-terminal residue" evidence="2">
    <location>
        <position position="1"/>
    </location>
</feature>
<keyword evidence="2" id="KW-0808">Transferase</keyword>
<evidence type="ECO:0000313" key="3">
    <source>
        <dbReference type="Proteomes" id="UP000605144"/>
    </source>
</evidence>
<reference evidence="2" key="1">
    <citation type="journal article" date="2020" name="ISME J.">
        <title>Gammaproteobacteria mediating utilization of methyl-, sulfur- and petroleum organic compounds in deep ocean hydrothermal plumes.</title>
        <authorList>
            <person name="Zhou Z."/>
            <person name="Liu Y."/>
            <person name="Pan J."/>
            <person name="Cron B.R."/>
            <person name="Toner B.M."/>
            <person name="Anantharaman K."/>
            <person name="Breier J.A."/>
            <person name="Dick G.J."/>
            <person name="Li M."/>
        </authorList>
    </citation>
    <scope>NUCLEOTIDE SEQUENCE</scope>
    <source>
        <strain evidence="2">SZUA-1385</strain>
    </source>
</reference>
<dbReference type="InterPro" id="IPR005111">
    <property type="entry name" value="MoeA_C_domain_IV"/>
</dbReference>
<gene>
    <name evidence="2" type="ORF">EYG76_01445</name>
</gene>
<dbReference type="Proteomes" id="UP000605144">
    <property type="component" value="Unassembled WGS sequence"/>
</dbReference>
<dbReference type="InterPro" id="IPR036688">
    <property type="entry name" value="MoeA_C_domain_IV_sf"/>
</dbReference>
<organism evidence="2 3">
    <name type="scientific">Methanothermococcus okinawensis</name>
    <dbReference type="NCBI Taxonomy" id="155863"/>
    <lineage>
        <taxon>Archaea</taxon>
        <taxon>Methanobacteriati</taxon>
        <taxon>Methanobacteriota</taxon>
        <taxon>Methanomada group</taxon>
        <taxon>Methanococci</taxon>
        <taxon>Methanococcales</taxon>
        <taxon>Methanococcaceae</taxon>
        <taxon>Methanothermococcus</taxon>
    </lineage>
</organism>
<evidence type="ECO:0000313" key="2">
    <source>
        <dbReference type="EMBL" id="HIP16956.1"/>
    </source>
</evidence>
<dbReference type="AlphaFoldDB" id="A0A833DR97"/>
<dbReference type="Pfam" id="PF03454">
    <property type="entry name" value="MoeA_C"/>
    <property type="match status" value="1"/>
</dbReference>
<dbReference type="SUPFAM" id="SSF63867">
    <property type="entry name" value="MoeA C-terminal domain-like"/>
    <property type="match status" value="1"/>
</dbReference>
<accession>A0A833DR97</accession>
<sequence length="96" mass="11000">GYPVALAVQFELFFRSYFRSRKTLYLPLNRNIPSTLGRVDMARVIIINKNNKAYVEPLRISGSGVISSIKRADGYIIIDENIEGHEKGDYVKVYLF</sequence>